<evidence type="ECO:0000256" key="2">
    <source>
        <dbReference type="SAM" id="MobiDB-lite"/>
    </source>
</evidence>
<comment type="similarity">
    <text evidence="1">Belongs to the complex I NDUFA12 subunit family.</text>
</comment>
<dbReference type="EMBL" id="HBEC01044563">
    <property type="protein sequence ID" value="CAD8310628.1"/>
    <property type="molecule type" value="Transcribed_RNA"/>
</dbReference>
<evidence type="ECO:0000313" key="3">
    <source>
        <dbReference type="EMBL" id="CAD8310628.1"/>
    </source>
</evidence>
<dbReference type="PANTHER" id="PTHR32470:SF2">
    <property type="entry name" value="NADH DEHYDROGENASE [UBIQUINONE] 1 ALPHA SUBCOMPLEX ASSEMBLY FACTOR 2"/>
    <property type="match status" value="1"/>
</dbReference>
<dbReference type="GO" id="GO:0005739">
    <property type="term" value="C:mitochondrion"/>
    <property type="evidence" value="ECO:0007669"/>
    <property type="project" value="TreeGrafter"/>
</dbReference>
<feature type="region of interest" description="Disordered" evidence="2">
    <location>
        <begin position="121"/>
        <end position="174"/>
    </location>
</feature>
<evidence type="ECO:0008006" key="4">
    <source>
        <dbReference type="Google" id="ProtNLM"/>
    </source>
</evidence>
<dbReference type="AlphaFoldDB" id="A0A7R9W069"/>
<accession>A0A7R9W069</accession>
<dbReference type="GO" id="GO:0032981">
    <property type="term" value="P:mitochondrial respiratory chain complex I assembly"/>
    <property type="evidence" value="ECO:0007669"/>
    <property type="project" value="TreeGrafter"/>
</dbReference>
<gene>
    <name evidence="3" type="ORF">CEUR00632_LOCUS20790</name>
</gene>
<protein>
    <recommendedName>
        <fullName evidence="4">NADH dehydrogenase [ubiquinone] 1 alpha subcomplex subunit 12</fullName>
    </recommendedName>
</protein>
<dbReference type="InterPro" id="IPR052618">
    <property type="entry name" value="ComplexI_NDUFA12"/>
</dbReference>
<evidence type="ECO:0000256" key="1">
    <source>
        <dbReference type="ARBA" id="ARBA00007355"/>
    </source>
</evidence>
<sequence>MSSAARGGPAKGLVRKAWDTVSDFLMRKEKVGTDKHGNTYHRYFESYRGETTERREVRWNSVYVMYNPTDVPSEWRMWLKKLRKEPPSLAEMAKSEAESVALASKVAAIEEKERLARVRMQSMGDHARHASQTPDYGRVIQSMGGEDAGSAPSGKSEPKGSGDTFSPGTWKPGN</sequence>
<dbReference type="Pfam" id="PF05071">
    <property type="entry name" value="NDUFA12"/>
    <property type="match status" value="1"/>
</dbReference>
<reference evidence="3" key="1">
    <citation type="submission" date="2021-01" db="EMBL/GenBank/DDBJ databases">
        <authorList>
            <person name="Corre E."/>
            <person name="Pelletier E."/>
            <person name="Niang G."/>
            <person name="Scheremetjew M."/>
            <person name="Finn R."/>
            <person name="Kale V."/>
            <person name="Holt S."/>
            <person name="Cochrane G."/>
            <person name="Meng A."/>
            <person name="Brown T."/>
            <person name="Cohen L."/>
        </authorList>
    </citation>
    <scope>NUCLEOTIDE SEQUENCE</scope>
    <source>
        <strain evidence="3">CCMP219</strain>
    </source>
</reference>
<dbReference type="PANTHER" id="PTHR32470">
    <property type="entry name" value="ADH DEHYDROGENASE [UBIQUINONE] 1 ALPHA SUBCOMPLEX ASSEMBLY FACTOR 2"/>
    <property type="match status" value="1"/>
</dbReference>
<name>A0A7R9W069_9CHLO</name>
<dbReference type="GO" id="GO:0045271">
    <property type="term" value="C:respiratory chain complex I"/>
    <property type="evidence" value="ECO:0007669"/>
    <property type="project" value="InterPro"/>
</dbReference>
<dbReference type="InterPro" id="IPR007763">
    <property type="entry name" value="NDUFA12"/>
</dbReference>
<organism evidence="3">
    <name type="scientific">Chlamydomonas euryale</name>
    <dbReference type="NCBI Taxonomy" id="1486919"/>
    <lineage>
        <taxon>Eukaryota</taxon>
        <taxon>Viridiplantae</taxon>
        <taxon>Chlorophyta</taxon>
        <taxon>core chlorophytes</taxon>
        <taxon>Chlorophyceae</taxon>
        <taxon>CS clade</taxon>
        <taxon>Chlamydomonadales</taxon>
        <taxon>Chlamydomonadaceae</taxon>
        <taxon>Chlamydomonas</taxon>
    </lineage>
</organism>
<proteinExistence type="inferred from homology"/>